<dbReference type="PANTHER" id="PTHR33946">
    <property type="match status" value="1"/>
</dbReference>
<evidence type="ECO:0000256" key="4">
    <source>
        <dbReference type="SAM" id="SignalP"/>
    </source>
</evidence>
<dbReference type="Pfam" id="PF00024">
    <property type="entry name" value="PAN_1"/>
    <property type="match status" value="7"/>
</dbReference>
<dbReference type="PRINTS" id="PR00005">
    <property type="entry name" value="APPLEDOMAIN"/>
</dbReference>
<keyword evidence="4" id="KW-0732">Signal</keyword>
<evidence type="ECO:0000256" key="3">
    <source>
        <dbReference type="SAM" id="MobiDB-lite"/>
    </source>
</evidence>
<dbReference type="EMBL" id="JAPTMU010000018">
    <property type="protein sequence ID" value="KAJ4927790.1"/>
    <property type="molecule type" value="Genomic_DNA"/>
</dbReference>
<evidence type="ECO:0000256" key="1">
    <source>
        <dbReference type="ARBA" id="ARBA00022737"/>
    </source>
</evidence>
<feature type="domain" description="Apple" evidence="5">
    <location>
        <begin position="112"/>
        <end position="195"/>
    </location>
</feature>
<comment type="caution">
    <text evidence="6">The sequence shown here is derived from an EMBL/GenBank/DDBJ whole genome shotgun (WGS) entry which is preliminary data.</text>
</comment>
<dbReference type="GO" id="GO:0006508">
    <property type="term" value="P:proteolysis"/>
    <property type="evidence" value="ECO:0007669"/>
    <property type="project" value="InterPro"/>
</dbReference>
<dbReference type="Gene3D" id="3.50.4.10">
    <property type="entry name" value="Hepatocyte Growth Factor"/>
    <property type="match status" value="7"/>
</dbReference>
<feature type="domain" description="Apple" evidence="5">
    <location>
        <begin position="576"/>
        <end position="650"/>
    </location>
</feature>
<evidence type="ECO:0000313" key="6">
    <source>
        <dbReference type="EMBL" id="KAJ4927790.1"/>
    </source>
</evidence>
<evidence type="ECO:0000256" key="2">
    <source>
        <dbReference type="ARBA" id="ARBA00023157"/>
    </source>
</evidence>
<dbReference type="GO" id="GO:0005576">
    <property type="term" value="C:extracellular region"/>
    <property type="evidence" value="ECO:0007669"/>
    <property type="project" value="InterPro"/>
</dbReference>
<dbReference type="CDD" id="cd01100">
    <property type="entry name" value="APPLE_Factor_XI_like"/>
    <property type="match status" value="5"/>
</dbReference>
<keyword evidence="1" id="KW-0677">Repeat</keyword>
<evidence type="ECO:0000259" key="5">
    <source>
        <dbReference type="PROSITE" id="PS50948"/>
    </source>
</evidence>
<feature type="chain" id="PRO_5041914028" description="Apple domain-containing protein" evidence="4">
    <location>
        <begin position="20"/>
        <end position="756"/>
    </location>
</feature>
<name>A0AAD6AP54_9TELE</name>
<protein>
    <recommendedName>
        <fullName evidence="5">Apple domain-containing protein</fullName>
    </recommendedName>
</protein>
<sequence length="756" mass="85621">METHLILVGLLSLCSLSLSQVCNTRLLENVDFPGTDIKFEYSPDVDHCQQLCTQHPSCLFFTFIRPDWTRDLRHFYCYLKTTTSGNVAVQKPLKGVTSGFSFKACTPELQPCLPNVYPDVDFLGADYTTLFTADHEECQRACTQDPGCQFFTFVHEDFGTENIRFKCHLKYSPSIPAPPTVRRETGVVSGFSQNVHLPQQSTTACEGKLFPSISVPQSNLKTLPGVCPDHCRALCSAHPACTFFSFDSNEFKCHLKNNKDKMETIAKEGSTTGFPERFCQLDENWLKVAHDGVTLHGSDIRFELVDDADSCQRKCTEDPLCQFYDYFTEAFSSRDFWRQCHLKRTITMPAPPKITKLEKVTSGFQLRVIAEIYEKGRHKGSTQYPTINQHHLRPSSNQHSARPINQRLWYRPSSTHQYSARPVNQRLNSCRRSSTQHITRSINQHFYCYLKTTTSGNVAVQKPLKGVTSGFSLKACTPELQPCLPNVYPDVDFLGADYTTLFTADHEECQRACTQDPGCQFFTFVHEDFGTENIRFKCHLKYSPSIPAPPTVRRETGVVSGFSQNVHLPQQSTTACEGKLFPSISVPQSNLKTLPGVCPDHCRALCSAHPACTFFSFDSNEFKCHLKNNKDKMETIAKEGSTTGFPERFCQLDENWLKVAHDGVTLHGSDIRFELVDDADSCQRKCTEDPLCQFYDYFTEAFSSRDFWRHCYLKRTITMPAPPKITKLEKVTSGFQLRSCVSTASHTRSVDVNITV</sequence>
<feature type="domain" description="Apple" evidence="5">
    <location>
        <begin position="205"/>
        <end position="279"/>
    </location>
</feature>
<keyword evidence="7" id="KW-1185">Reference proteome</keyword>
<gene>
    <name evidence="6" type="ORF">JOQ06_015592</name>
</gene>
<reference evidence="6" key="1">
    <citation type="submission" date="2022-11" db="EMBL/GenBank/DDBJ databases">
        <title>Chromosome-level genome of Pogonophryne albipinna.</title>
        <authorList>
            <person name="Jo E."/>
        </authorList>
    </citation>
    <scope>NUCLEOTIDE SEQUENCE</scope>
    <source>
        <strain evidence="6">SGF0006</strain>
        <tissue evidence="6">Muscle</tissue>
    </source>
</reference>
<evidence type="ECO:0000313" key="7">
    <source>
        <dbReference type="Proteomes" id="UP001219934"/>
    </source>
</evidence>
<organism evidence="6 7">
    <name type="scientific">Pogonophryne albipinna</name>
    <dbReference type="NCBI Taxonomy" id="1090488"/>
    <lineage>
        <taxon>Eukaryota</taxon>
        <taxon>Metazoa</taxon>
        <taxon>Chordata</taxon>
        <taxon>Craniata</taxon>
        <taxon>Vertebrata</taxon>
        <taxon>Euteleostomi</taxon>
        <taxon>Actinopterygii</taxon>
        <taxon>Neopterygii</taxon>
        <taxon>Teleostei</taxon>
        <taxon>Neoteleostei</taxon>
        <taxon>Acanthomorphata</taxon>
        <taxon>Eupercaria</taxon>
        <taxon>Perciformes</taxon>
        <taxon>Notothenioidei</taxon>
        <taxon>Pogonophryne</taxon>
    </lineage>
</organism>
<feature type="domain" description="Apple" evidence="5">
    <location>
        <begin position="483"/>
        <end position="566"/>
    </location>
</feature>
<dbReference type="AlphaFoldDB" id="A0AAD6AP54"/>
<dbReference type="InterPro" id="IPR003609">
    <property type="entry name" value="Pan_app"/>
</dbReference>
<accession>A0AAD6AP54</accession>
<dbReference type="Proteomes" id="UP001219934">
    <property type="component" value="Unassembled WGS sequence"/>
</dbReference>
<feature type="signal peptide" evidence="4">
    <location>
        <begin position="1"/>
        <end position="19"/>
    </location>
</feature>
<dbReference type="PROSITE" id="PS50948">
    <property type="entry name" value="PAN"/>
    <property type="match status" value="5"/>
</dbReference>
<keyword evidence="2" id="KW-1015">Disulfide bond</keyword>
<feature type="region of interest" description="Disordered" evidence="3">
    <location>
        <begin position="380"/>
        <end position="401"/>
    </location>
</feature>
<dbReference type="SMART" id="SM00223">
    <property type="entry name" value="APPLE"/>
    <property type="match status" value="7"/>
</dbReference>
<dbReference type="InterPro" id="IPR000177">
    <property type="entry name" value="Apple"/>
</dbReference>
<feature type="domain" description="Apple" evidence="5">
    <location>
        <begin position="22"/>
        <end position="105"/>
    </location>
</feature>
<dbReference type="PROSITE" id="PS00495">
    <property type="entry name" value="APPLE"/>
    <property type="match status" value="1"/>
</dbReference>
<dbReference type="PANTHER" id="PTHR33946:SF4">
    <property type="entry name" value="COAGULATION FACTOR XI"/>
    <property type="match status" value="1"/>
</dbReference>
<feature type="compositionally biased region" description="Polar residues" evidence="3">
    <location>
        <begin position="381"/>
        <end position="400"/>
    </location>
</feature>
<proteinExistence type="predicted"/>